<evidence type="ECO:0000256" key="2">
    <source>
        <dbReference type="SAM" id="SignalP"/>
    </source>
</evidence>
<evidence type="ECO:0000256" key="1">
    <source>
        <dbReference type="PROSITE-ProRule" id="PRU00068"/>
    </source>
</evidence>
<dbReference type="SMART" id="SM00608">
    <property type="entry name" value="ACR"/>
    <property type="match status" value="1"/>
</dbReference>
<name>A0AAV7KJD7_9METZ</name>
<gene>
    <name evidence="4" type="ORF">LOD99_14397</name>
</gene>
<feature type="signal peptide" evidence="2">
    <location>
        <begin position="1"/>
        <end position="22"/>
    </location>
</feature>
<evidence type="ECO:0000313" key="5">
    <source>
        <dbReference type="Proteomes" id="UP001165289"/>
    </source>
</evidence>
<dbReference type="Proteomes" id="UP001165289">
    <property type="component" value="Unassembled WGS sequence"/>
</dbReference>
<keyword evidence="2" id="KW-0732">Signal</keyword>
<dbReference type="EMBL" id="JAKMXF010000044">
    <property type="protein sequence ID" value="KAI6660056.1"/>
    <property type="molecule type" value="Genomic_DNA"/>
</dbReference>
<evidence type="ECO:0000313" key="4">
    <source>
        <dbReference type="EMBL" id="KAI6660056.1"/>
    </source>
</evidence>
<keyword evidence="5" id="KW-1185">Reference proteome</keyword>
<dbReference type="AlphaFoldDB" id="A0AAV7KJD7"/>
<proteinExistence type="predicted"/>
<reference evidence="4 5" key="1">
    <citation type="journal article" date="2023" name="BMC Biol.">
        <title>The compact genome of the sponge Oopsacas minuta (Hexactinellida) is lacking key metazoan core genes.</title>
        <authorList>
            <person name="Santini S."/>
            <person name="Schenkelaars Q."/>
            <person name="Jourda C."/>
            <person name="Duchesne M."/>
            <person name="Belahbib H."/>
            <person name="Rocher C."/>
            <person name="Selva M."/>
            <person name="Riesgo A."/>
            <person name="Vervoort M."/>
            <person name="Leys S.P."/>
            <person name="Kodjabachian L."/>
            <person name="Le Bivic A."/>
            <person name="Borchiellini C."/>
            <person name="Claverie J.M."/>
            <person name="Renard E."/>
        </authorList>
    </citation>
    <scope>NUCLEOTIDE SEQUENCE [LARGE SCALE GENOMIC DNA]</scope>
    <source>
        <strain evidence="4">SPO-2</strain>
    </source>
</reference>
<comment type="caution">
    <text evidence="1">Lacks conserved residue(s) required for the propagation of feature annotation.</text>
</comment>
<evidence type="ECO:0000259" key="3">
    <source>
        <dbReference type="PROSITE" id="PS50214"/>
    </source>
</evidence>
<dbReference type="PANTHER" id="PTHR11905:SF159">
    <property type="entry name" value="ADAM METALLOPROTEASE"/>
    <property type="match status" value="1"/>
</dbReference>
<organism evidence="4 5">
    <name type="scientific">Oopsacas minuta</name>
    <dbReference type="NCBI Taxonomy" id="111878"/>
    <lineage>
        <taxon>Eukaryota</taxon>
        <taxon>Metazoa</taxon>
        <taxon>Porifera</taxon>
        <taxon>Hexactinellida</taxon>
        <taxon>Hexasterophora</taxon>
        <taxon>Lyssacinosida</taxon>
        <taxon>Leucopsacidae</taxon>
        <taxon>Oopsacas</taxon>
    </lineage>
</organism>
<dbReference type="SMART" id="SM00050">
    <property type="entry name" value="DISIN"/>
    <property type="match status" value="1"/>
</dbReference>
<accession>A0AAV7KJD7</accession>
<sequence length="329" mass="36581">MHSKLCICVLCVLLLSCTCCYGDIIININFATCGNGVVETGEDCDCGTEEYCNEYQPCCDRESCTFKRIDFLCRNNSTRYHTGCDLPEYCNGSSIECPEDSHKRDGYECWDGEIMSYCYSGDCKNHNTQCNHYWGNESKNAIDYCYKYLNTVGNKYGNCGVNKDGSYKQCIPGNGYCGKLFCDKNPEVRPQQGSTYAIYTITYINGDTNTEITCVSVNISLEGDKRDPGLVYDGTICAENSICIDQECVGLSTIEPKRCPEVGGIECGGNGICDNKFKCQCNHNSYSEPVTCSGERESISGTMSSEANNLKYLSIYWLAVITLLVLLFH</sequence>
<dbReference type="Gene3D" id="4.10.70.10">
    <property type="entry name" value="Disintegrin domain"/>
    <property type="match status" value="1"/>
</dbReference>
<dbReference type="SUPFAM" id="SSF57552">
    <property type="entry name" value="Blood coagulation inhibitor (disintegrin)"/>
    <property type="match status" value="1"/>
</dbReference>
<feature type="domain" description="Disintegrin" evidence="3">
    <location>
        <begin position="30"/>
        <end position="105"/>
    </location>
</feature>
<comment type="caution">
    <text evidence="4">The sequence shown here is derived from an EMBL/GenBank/DDBJ whole genome shotgun (WGS) entry which is preliminary data.</text>
</comment>
<dbReference type="InterPro" id="IPR036436">
    <property type="entry name" value="Disintegrin_dom_sf"/>
</dbReference>
<dbReference type="InterPro" id="IPR001762">
    <property type="entry name" value="Disintegrin_dom"/>
</dbReference>
<dbReference type="InterPro" id="IPR006586">
    <property type="entry name" value="ADAM_Cys-rich"/>
</dbReference>
<protein>
    <recommendedName>
        <fullName evidence="3">Disintegrin domain-containing protein</fullName>
    </recommendedName>
</protein>
<feature type="chain" id="PRO_5043911013" description="Disintegrin domain-containing protein" evidence="2">
    <location>
        <begin position="23"/>
        <end position="329"/>
    </location>
</feature>
<dbReference type="PANTHER" id="PTHR11905">
    <property type="entry name" value="ADAM A DISINTEGRIN AND METALLOPROTEASE DOMAIN"/>
    <property type="match status" value="1"/>
</dbReference>
<dbReference type="PROSITE" id="PS51257">
    <property type="entry name" value="PROKAR_LIPOPROTEIN"/>
    <property type="match status" value="1"/>
</dbReference>
<dbReference type="PROSITE" id="PS50214">
    <property type="entry name" value="DISINTEGRIN_2"/>
    <property type="match status" value="1"/>
</dbReference>
<dbReference type="Pfam" id="PF08516">
    <property type="entry name" value="ADAM_CR"/>
    <property type="match status" value="1"/>
</dbReference>